<dbReference type="InterPro" id="IPR036525">
    <property type="entry name" value="Tubulin/FtsZ_GTPase_sf"/>
</dbReference>
<dbReference type="GO" id="GO:0007005">
    <property type="term" value="P:mitochondrion organization"/>
    <property type="evidence" value="ECO:0007669"/>
    <property type="project" value="InterPro"/>
</dbReference>
<organism evidence="8 9">
    <name type="scientific">Sphaerulina musiva (strain SO2202)</name>
    <name type="common">Poplar stem canker fungus</name>
    <name type="synonym">Septoria musiva</name>
    <dbReference type="NCBI Taxonomy" id="692275"/>
    <lineage>
        <taxon>Eukaryota</taxon>
        <taxon>Fungi</taxon>
        <taxon>Dikarya</taxon>
        <taxon>Ascomycota</taxon>
        <taxon>Pezizomycotina</taxon>
        <taxon>Dothideomycetes</taxon>
        <taxon>Dothideomycetidae</taxon>
        <taxon>Mycosphaerellales</taxon>
        <taxon>Mycosphaerellaceae</taxon>
        <taxon>Sphaerulina</taxon>
    </lineage>
</organism>
<dbReference type="PANTHER" id="PTHR13391">
    <property type="entry name" value="MITOCHONDRIAL DISTRIBUTION REGULATOR MISATO"/>
    <property type="match status" value="1"/>
</dbReference>
<dbReference type="SUPFAM" id="SSF52490">
    <property type="entry name" value="Tubulin nucleotide-binding domain-like"/>
    <property type="match status" value="1"/>
</dbReference>
<dbReference type="Proteomes" id="UP000016931">
    <property type="component" value="Unassembled WGS sequence"/>
</dbReference>
<name>M3CNB2_SPHMS</name>
<dbReference type="HOGENOM" id="CLU_022511_2_0_1"/>
<evidence type="ECO:0000256" key="1">
    <source>
        <dbReference type="ARBA" id="ARBA00003757"/>
    </source>
</evidence>
<dbReference type="RefSeq" id="XP_016763399.1">
    <property type="nucleotide sequence ID" value="XM_016910226.1"/>
</dbReference>
<dbReference type="PANTHER" id="PTHR13391:SF0">
    <property type="entry name" value="PROTEIN MISATO HOMOLOG 1"/>
    <property type="match status" value="1"/>
</dbReference>
<accession>M3CNB2</accession>
<dbReference type="InterPro" id="IPR029209">
    <property type="entry name" value="DML1/Misato_tubulin"/>
</dbReference>
<comment type="function">
    <text evidence="1">Involved in the partitioning of the mitochondrial organelle and mitochondrial DNA (mtDNA) inheritance.</text>
</comment>
<dbReference type="Pfam" id="PF10644">
    <property type="entry name" value="Misat_Tub_SegII"/>
    <property type="match status" value="1"/>
</dbReference>
<dbReference type="InterPro" id="IPR019605">
    <property type="entry name" value="Misato_II_tubulin-like"/>
</dbReference>
<reference evidence="8 9" key="1">
    <citation type="journal article" date="2012" name="PLoS Pathog.">
        <title>Diverse lifestyles and strategies of plant pathogenesis encoded in the genomes of eighteen Dothideomycetes fungi.</title>
        <authorList>
            <person name="Ohm R.A."/>
            <person name="Feau N."/>
            <person name="Henrissat B."/>
            <person name="Schoch C.L."/>
            <person name="Horwitz B.A."/>
            <person name="Barry K.W."/>
            <person name="Condon B.J."/>
            <person name="Copeland A.C."/>
            <person name="Dhillon B."/>
            <person name="Glaser F."/>
            <person name="Hesse C.N."/>
            <person name="Kosti I."/>
            <person name="LaButti K."/>
            <person name="Lindquist E.A."/>
            <person name="Lucas S."/>
            <person name="Salamov A.A."/>
            <person name="Bradshaw R.E."/>
            <person name="Ciuffetti L."/>
            <person name="Hamelin R.C."/>
            <person name="Kema G.H.J."/>
            <person name="Lawrence C."/>
            <person name="Scott J.A."/>
            <person name="Spatafora J.W."/>
            <person name="Turgeon B.G."/>
            <person name="de Wit P.J.G.M."/>
            <person name="Zhong S."/>
            <person name="Goodwin S.B."/>
            <person name="Grigoriev I.V."/>
        </authorList>
    </citation>
    <scope>NUCLEOTIDE SEQUENCE [LARGE SCALE GENOMIC DNA]</scope>
    <source>
        <strain evidence="8 9">SO2202</strain>
    </source>
</reference>
<dbReference type="GeneID" id="27907363"/>
<dbReference type="OMA" id="SYETGWM"/>
<evidence type="ECO:0000256" key="3">
    <source>
        <dbReference type="ARBA" id="ARBA00008507"/>
    </source>
</evidence>
<keyword evidence="9" id="KW-1185">Reference proteome</keyword>
<evidence type="ECO:0000313" key="8">
    <source>
        <dbReference type="EMBL" id="EMF15278.1"/>
    </source>
</evidence>
<evidence type="ECO:0000256" key="4">
    <source>
        <dbReference type="ARBA" id="ARBA00023128"/>
    </source>
</evidence>
<comment type="similarity">
    <text evidence="3">Belongs to the misato family.</text>
</comment>
<dbReference type="InterPro" id="IPR049942">
    <property type="entry name" value="DML1/Misato"/>
</dbReference>
<comment type="subcellular location">
    <subcellularLocation>
        <location evidence="2">Mitochondrion</location>
    </subcellularLocation>
</comment>
<dbReference type="eggNOG" id="KOG2530">
    <property type="taxonomic scope" value="Eukaryota"/>
</dbReference>
<evidence type="ECO:0000259" key="7">
    <source>
        <dbReference type="Pfam" id="PF14881"/>
    </source>
</evidence>
<evidence type="ECO:0000259" key="6">
    <source>
        <dbReference type="Pfam" id="PF10644"/>
    </source>
</evidence>
<feature type="region of interest" description="Disordered" evidence="5">
    <location>
        <begin position="381"/>
        <end position="404"/>
    </location>
</feature>
<feature type="domain" description="DML1/Misato tubulin" evidence="7">
    <location>
        <begin position="120"/>
        <end position="304"/>
    </location>
</feature>
<dbReference type="InterPro" id="IPR013838">
    <property type="entry name" value="Beta-tubulin_BS"/>
</dbReference>
<dbReference type="Gene3D" id="3.40.50.1440">
    <property type="entry name" value="Tubulin/FtsZ, GTPase domain"/>
    <property type="match status" value="1"/>
</dbReference>
<evidence type="ECO:0000256" key="5">
    <source>
        <dbReference type="SAM" id="MobiDB-lite"/>
    </source>
</evidence>
<evidence type="ECO:0000313" key="9">
    <source>
        <dbReference type="Proteomes" id="UP000016931"/>
    </source>
</evidence>
<proteinExistence type="inferred from homology"/>
<sequence length="496" mass="55535">MREIVTLQFGQQANYLGTHYWNTQESYFTYSGEDESPVDHDISFRAGIGADGAETYTPRTLLYDLKGAFGTLRRENALYELQNQEDPARQGQWTGVREALHLPRIAASPYQTALDAGVPPPSLSTDSVRFWSDYNHIFYHPRSIIQLSEYELNSDLMPFELWSKGEELFANLDREHDLLDRDLRPFLEECDQLQGIQLFSTTDDAWGGFASKYLERVNDELGKGCRWLFGLSDSQRTTRDRQSQRLANTAQSLYALDPSASIHIPVHNLPPHLPSYVSLDAFSQWSTSALQAAAIESTTLPTRLRSAQSGRATFDTLETTLNGDGNRRIAGLSLSASVTSLTSEILDIDFFPHVSASSASESRRQSRTSNPQIFSKVSTIRSETASDHDDGQDTTETRRRQYGGPRTSKFMTALLFPMLSSYPTSVLHFPGRPQKVAVKTALQTSSQISERLRAIGNVASRMTSVDEREALCDGLAAMADEYEEGWMSDSEDDDDE</sequence>
<dbReference type="GO" id="GO:0005739">
    <property type="term" value="C:mitochondrion"/>
    <property type="evidence" value="ECO:0007669"/>
    <property type="project" value="UniProtKB-SubCell"/>
</dbReference>
<dbReference type="OrthoDB" id="271881at2759"/>
<protein>
    <submittedName>
        <fullName evidence="8">Tubulin nucleotide-binding domain-like protein</fullName>
    </submittedName>
</protein>
<dbReference type="EMBL" id="KB456261">
    <property type="protein sequence ID" value="EMF15278.1"/>
    <property type="molecule type" value="Genomic_DNA"/>
</dbReference>
<feature type="domain" description="Misato Segment II tubulin-like" evidence="6">
    <location>
        <begin position="2"/>
        <end position="115"/>
    </location>
</feature>
<dbReference type="PROSITE" id="PS00228">
    <property type="entry name" value="TUBULIN_B_AUTOREG"/>
    <property type="match status" value="1"/>
</dbReference>
<gene>
    <name evidence="8" type="ORF">SEPMUDRAFT_79794</name>
</gene>
<dbReference type="AlphaFoldDB" id="M3CNB2"/>
<keyword evidence="4" id="KW-0496">Mitochondrion</keyword>
<dbReference type="Pfam" id="PF14881">
    <property type="entry name" value="Tubulin_3"/>
    <property type="match status" value="1"/>
</dbReference>
<evidence type="ECO:0000256" key="2">
    <source>
        <dbReference type="ARBA" id="ARBA00004173"/>
    </source>
</evidence>
<feature type="compositionally biased region" description="Basic and acidic residues" evidence="5">
    <location>
        <begin position="384"/>
        <end position="399"/>
    </location>
</feature>
<dbReference type="STRING" id="692275.M3CNB2"/>